<comment type="caution">
    <text evidence="1">The sequence shown here is derived from an EMBL/GenBank/DDBJ whole genome shotgun (WGS) entry which is preliminary data.</text>
</comment>
<protein>
    <submittedName>
        <fullName evidence="1">Uncharacterized protein</fullName>
    </submittedName>
</protein>
<evidence type="ECO:0000313" key="1">
    <source>
        <dbReference type="EMBL" id="PIW17454.1"/>
    </source>
</evidence>
<dbReference type="Proteomes" id="UP000231019">
    <property type="component" value="Unassembled WGS sequence"/>
</dbReference>
<organism evidence="1 2">
    <name type="scientific">bacterium (Candidatus Blackallbacteria) CG17_big_fil_post_rev_8_21_14_2_50_48_46</name>
    <dbReference type="NCBI Taxonomy" id="2014261"/>
    <lineage>
        <taxon>Bacteria</taxon>
        <taxon>Candidatus Blackallbacteria</taxon>
    </lineage>
</organism>
<accession>A0A2M7G609</accession>
<proteinExistence type="predicted"/>
<sequence>MQSVLSTSKSFRLVLLLAITACGTVPRMDLKTYQSQAILKPQALKLSAKAWLPRVQAEALNWQKDAYLTGVYAFQLSGKSFLSYEFQSGHLPEKTLYMKMTEAGVLSQTLSQTQQVSERIVMENWKTSEQEALALARTKGFNALDDFGVGLGSWKGMGIANPGLKWSVLSFADPNTQYYYVIDDQTLQVWRCEPTSQPNQGCLPTVKNIFLSLRNLEING</sequence>
<name>A0A2M7G609_9BACT</name>
<dbReference type="EMBL" id="PFFQ01000023">
    <property type="protein sequence ID" value="PIW17454.1"/>
    <property type="molecule type" value="Genomic_DNA"/>
</dbReference>
<evidence type="ECO:0000313" key="2">
    <source>
        <dbReference type="Proteomes" id="UP000231019"/>
    </source>
</evidence>
<dbReference type="AlphaFoldDB" id="A0A2M7G609"/>
<gene>
    <name evidence="1" type="ORF">COW36_08115</name>
</gene>
<reference evidence="1 2" key="1">
    <citation type="submission" date="2017-09" db="EMBL/GenBank/DDBJ databases">
        <title>Depth-based differentiation of microbial function through sediment-hosted aquifers and enrichment of novel symbionts in the deep terrestrial subsurface.</title>
        <authorList>
            <person name="Probst A.J."/>
            <person name="Ladd B."/>
            <person name="Jarett J.K."/>
            <person name="Geller-Mcgrath D.E."/>
            <person name="Sieber C.M."/>
            <person name="Emerson J.B."/>
            <person name="Anantharaman K."/>
            <person name="Thomas B.C."/>
            <person name="Malmstrom R."/>
            <person name="Stieglmeier M."/>
            <person name="Klingl A."/>
            <person name="Woyke T."/>
            <person name="Ryan C.M."/>
            <person name="Banfield J.F."/>
        </authorList>
    </citation>
    <scope>NUCLEOTIDE SEQUENCE [LARGE SCALE GENOMIC DNA]</scope>
    <source>
        <strain evidence="1">CG17_big_fil_post_rev_8_21_14_2_50_48_46</strain>
    </source>
</reference>